<feature type="region of interest" description="Disordered" evidence="1">
    <location>
        <begin position="144"/>
        <end position="163"/>
    </location>
</feature>
<protein>
    <recommendedName>
        <fullName evidence="2">GYF domain-containing protein</fullName>
    </recommendedName>
</protein>
<dbReference type="Gene3D" id="3.30.1490.40">
    <property type="match status" value="1"/>
</dbReference>
<dbReference type="Pfam" id="PF02213">
    <property type="entry name" value="GYF"/>
    <property type="match status" value="1"/>
</dbReference>
<proteinExistence type="predicted"/>
<evidence type="ECO:0000313" key="3">
    <source>
        <dbReference type="EMBL" id="KAK2951966.1"/>
    </source>
</evidence>
<feature type="domain" description="GYF" evidence="2">
    <location>
        <begin position="261"/>
        <end position="309"/>
    </location>
</feature>
<dbReference type="SMART" id="SM00444">
    <property type="entry name" value="GYF"/>
    <property type="match status" value="1"/>
</dbReference>
<dbReference type="Proteomes" id="UP001281761">
    <property type="component" value="Unassembled WGS sequence"/>
</dbReference>
<comment type="caution">
    <text evidence="3">The sequence shown here is derived from an EMBL/GenBank/DDBJ whole genome shotgun (WGS) entry which is preliminary data.</text>
</comment>
<dbReference type="SUPFAM" id="SSF55277">
    <property type="entry name" value="GYF domain"/>
    <property type="match status" value="1"/>
</dbReference>
<sequence>MSGGLSILYVPKNPDLSQRTGPSYSIDTLLSLFKSSCPALPEFLTAISELSEAKYLYSETPLEPLYGSQANPARDSRNWERKFSQQVGPQNYVSYEEYEKEMLETAPDDLWDLPAEEDLDNDVYVDFFNTEKFNKGQERITKQWEEHKQRSQEERDFPVDRADRRRVQMKYNTPPQTVDFRAAREPIEKEAPTHDKPLISTEPAIMFQERPNLPGEVTLPGRQDQPTTTHKPTALNTQLTNLLSKVKVSAKSTVPKSDIEGLCWQYIDLKGVVQGPFNNENMKNWHARKYLKPSLPIKLVSEEKYFPISDRFFPNTPFESLPFTIEAIGKPGQTEAEIRAEILGKNEPVSRITSSTTVWGDPIVKS</sequence>
<dbReference type="EMBL" id="JARBJD010000110">
    <property type="protein sequence ID" value="KAK2951966.1"/>
    <property type="molecule type" value="Genomic_DNA"/>
</dbReference>
<evidence type="ECO:0000259" key="2">
    <source>
        <dbReference type="PROSITE" id="PS50829"/>
    </source>
</evidence>
<dbReference type="InterPro" id="IPR035445">
    <property type="entry name" value="GYF-like_dom_sf"/>
</dbReference>
<reference evidence="3 4" key="1">
    <citation type="journal article" date="2022" name="bioRxiv">
        <title>Genomics of Preaxostyla Flagellates Illuminates Evolutionary Transitions and the Path Towards Mitochondrial Loss.</title>
        <authorList>
            <person name="Novak L.V.F."/>
            <person name="Treitli S.C."/>
            <person name="Pyrih J."/>
            <person name="Halakuc P."/>
            <person name="Pipaliya S.V."/>
            <person name="Vacek V."/>
            <person name="Brzon O."/>
            <person name="Soukal P."/>
            <person name="Eme L."/>
            <person name="Dacks J.B."/>
            <person name="Karnkowska A."/>
            <person name="Elias M."/>
            <person name="Hampl V."/>
        </authorList>
    </citation>
    <scope>NUCLEOTIDE SEQUENCE [LARGE SCALE GENOMIC DNA]</scope>
    <source>
        <strain evidence="3">NAU3</strain>
        <tissue evidence="3">Gut</tissue>
    </source>
</reference>
<gene>
    <name evidence="3" type="ORF">BLNAU_13066</name>
</gene>
<keyword evidence="4" id="KW-1185">Reference proteome</keyword>
<organism evidence="3 4">
    <name type="scientific">Blattamonas nauphoetae</name>
    <dbReference type="NCBI Taxonomy" id="2049346"/>
    <lineage>
        <taxon>Eukaryota</taxon>
        <taxon>Metamonada</taxon>
        <taxon>Preaxostyla</taxon>
        <taxon>Oxymonadida</taxon>
        <taxon>Blattamonas</taxon>
    </lineage>
</organism>
<evidence type="ECO:0000313" key="4">
    <source>
        <dbReference type="Proteomes" id="UP001281761"/>
    </source>
</evidence>
<evidence type="ECO:0000256" key="1">
    <source>
        <dbReference type="SAM" id="MobiDB-lite"/>
    </source>
</evidence>
<dbReference type="PROSITE" id="PS50829">
    <property type="entry name" value="GYF"/>
    <property type="match status" value="1"/>
</dbReference>
<name>A0ABQ9XHP8_9EUKA</name>
<accession>A0ABQ9XHP8</accession>
<dbReference type="InterPro" id="IPR003169">
    <property type="entry name" value="GYF"/>
</dbReference>